<feature type="compositionally biased region" description="Low complexity" evidence="1">
    <location>
        <begin position="1"/>
        <end position="19"/>
    </location>
</feature>
<protein>
    <submittedName>
        <fullName evidence="5">Coiled-coil domain-containing protein 186</fullName>
    </submittedName>
</protein>
<reference evidence="2 4" key="2">
    <citation type="submission" date="2018-11" db="EMBL/GenBank/DDBJ databases">
        <authorList>
            <consortium name="Pathogen Informatics"/>
        </authorList>
    </citation>
    <scope>NUCLEOTIDE SEQUENCE [LARGE SCALE GENOMIC DNA]</scope>
</reference>
<evidence type="ECO:0000313" key="3">
    <source>
        <dbReference type="Proteomes" id="UP000038040"/>
    </source>
</evidence>
<dbReference type="Proteomes" id="UP000274756">
    <property type="component" value="Unassembled WGS sequence"/>
</dbReference>
<dbReference type="EMBL" id="UYYG01001151">
    <property type="protein sequence ID" value="VDN54821.1"/>
    <property type="molecule type" value="Genomic_DNA"/>
</dbReference>
<organism evidence="3 5">
    <name type="scientific">Dracunculus medinensis</name>
    <name type="common">Guinea worm</name>
    <dbReference type="NCBI Taxonomy" id="318479"/>
    <lineage>
        <taxon>Eukaryota</taxon>
        <taxon>Metazoa</taxon>
        <taxon>Ecdysozoa</taxon>
        <taxon>Nematoda</taxon>
        <taxon>Chromadorea</taxon>
        <taxon>Rhabditida</taxon>
        <taxon>Spirurina</taxon>
        <taxon>Dracunculoidea</taxon>
        <taxon>Dracunculidae</taxon>
        <taxon>Dracunculus</taxon>
    </lineage>
</organism>
<dbReference type="AlphaFoldDB" id="A0A158Q2M4"/>
<evidence type="ECO:0000313" key="4">
    <source>
        <dbReference type="Proteomes" id="UP000274756"/>
    </source>
</evidence>
<proteinExistence type="predicted"/>
<feature type="region of interest" description="Disordered" evidence="1">
    <location>
        <begin position="1"/>
        <end position="41"/>
    </location>
</feature>
<sequence>MGSTSQSESILQSSKSSNQVEQGIRMRDIELETSNEKKVASDEHNLAIKESNTENTKETETEISLSCSHQEIDGECDLQTAFWKLAAETIRKKVDAKCLENEEISHPDTCALLVKGHAPLLVVLVWPTALAIKWMGDRLALRSVQNIRKVESKKVGIVKDVSVANKQKTIADCFKKGYFKVAEDVQNQSHLLLSDCAEAEIRINEPENNEDRSHTLCSDKAVESEIGIATNGPLVTKDELLDPDISVKLNKEPKKNFEDVHHRSDSPSIDCVRAEVDNEAAKDDLSKSDLPATNLQPIINLVQSVDKESEKNFEDQSHLPCNKYAQTEVGVTLDEPVITENDLFDSHVSVAYLRSLTYCLMKKLDRELKKNFELHLIIPDSLYNKKTQEIYVVNLQLALERGRWKEQIADLEFDLNALISFVNDSIKEGSEHLNFQSKTDFD</sequence>
<evidence type="ECO:0000313" key="2">
    <source>
        <dbReference type="EMBL" id="VDN54821.1"/>
    </source>
</evidence>
<dbReference type="WBParaSite" id="DME_0000043401-mRNA-1">
    <property type="protein sequence ID" value="DME_0000043401-mRNA-1"/>
    <property type="gene ID" value="DME_0000043401"/>
</dbReference>
<dbReference type="Proteomes" id="UP000038040">
    <property type="component" value="Unplaced"/>
</dbReference>
<name>A0A158Q2M4_DRAME</name>
<evidence type="ECO:0000313" key="5">
    <source>
        <dbReference type="WBParaSite" id="DME_0000043401-mRNA-1"/>
    </source>
</evidence>
<evidence type="ECO:0000256" key="1">
    <source>
        <dbReference type="SAM" id="MobiDB-lite"/>
    </source>
</evidence>
<feature type="compositionally biased region" description="Basic and acidic residues" evidence="1">
    <location>
        <begin position="24"/>
        <end position="41"/>
    </location>
</feature>
<reference evidence="5" key="1">
    <citation type="submission" date="2016-04" db="UniProtKB">
        <authorList>
            <consortium name="WormBaseParasite"/>
        </authorList>
    </citation>
    <scope>IDENTIFICATION</scope>
</reference>
<accession>A0A158Q2M4</accession>
<keyword evidence="4" id="KW-1185">Reference proteome</keyword>
<gene>
    <name evidence="2" type="ORF">DME_LOCUS4794</name>
</gene>